<protein>
    <submittedName>
        <fullName evidence="1">Uncharacterized protein</fullName>
    </submittedName>
</protein>
<accession>A0ABM8Y4K5</accession>
<proteinExistence type="predicted"/>
<dbReference type="EMBL" id="CAJZAF010000100">
    <property type="protein sequence ID" value="CAG9187715.1"/>
    <property type="molecule type" value="Genomic_DNA"/>
</dbReference>
<sequence>MSKVVYTRSITVVRASQTDLPGKLEEHLIHVLVQEFATLFRDKKIRRPLGGDVCIAQFGVADQ</sequence>
<reference evidence="1 2" key="1">
    <citation type="submission" date="2021-08" db="EMBL/GenBank/DDBJ databases">
        <authorList>
            <person name="Peeters C."/>
        </authorList>
    </citation>
    <scope>NUCLEOTIDE SEQUENCE [LARGE SCALE GENOMIC DNA]</scope>
    <source>
        <strain evidence="1 2">LMG 23994</strain>
    </source>
</reference>
<keyword evidence="2" id="KW-1185">Reference proteome</keyword>
<dbReference type="Proteomes" id="UP000701702">
    <property type="component" value="Unassembled WGS sequence"/>
</dbReference>
<gene>
    <name evidence="1" type="ORF">LMG23994_07160</name>
</gene>
<organism evidence="1 2">
    <name type="scientific">Cupriavidus pinatubonensis</name>
    <dbReference type="NCBI Taxonomy" id="248026"/>
    <lineage>
        <taxon>Bacteria</taxon>
        <taxon>Pseudomonadati</taxon>
        <taxon>Pseudomonadota</taxon>
        <taxon>Betaproteobacteria</taxon>
        <taxon>Burkholderiales</taxon>
        <taxon>Burkholderiaceae</taxon>
        <taxon>Cupriavidus</taxon>
    </lineage>
</organism>
<evidence type="ECO:0000313" key="2">
    <source>
        <dbReference type="Proteomes" id="UP000701702"/>
    </source>
</evidence>
<comment type="caution">
    <text evidence="1">The sequence shown here is derived from an EMBL/GenBank/DDBJ whole genome shotgun (WGS) entry which is preliminary data.</text>
</comment>
<name>A0ABM8Y4K5_9BURK</name>
<evidence type="ECO:0000313" key="1">
    <source>
        <dbReference type="EMBL" id="CAG9187715.1"/>
    </source>
</evidence>